<dbReference type="AlphaFoldDB" id="A0A9P1GQE9"/>
<organism evidence="1">
    <name type="scientific">Cladocopium goreaui</name>
    <dbReference type="NCBI Taxonomy" id="2562237"/>
    <lineage>
        <taxon>Eukaryota</taxon>
        <taxon>Sar</taxon>
        <taxon>Alveolata</taxon>
        <taxon>Dinophyceae</taxon>
        <taxon>Suessiales</taxon>
        <taxon>Symbiodiniaceae</taxon>
        <taxon>Cladocopium</taxon>
    </lineage>
</organism>
<dbReference type="OrthoDB" id="421042at2759"/>
<proteinExistence type="predicted"/>
<name>A0A9P1GQE9_9DINO</name>
<evidence type="ECO:0000313" key="2">
    <source>
        <dbReference type="EMBL" id="CAL1172500.1"/>
    </source>
</evidence>
<dbReference type="EMBL" id="CAMXCT030006733">
    <property type="protein sequence ID" value="CAL4806437.1"/>
    <property type="molecule type" value="Genomic_DNA"/>
</dbReference>
<accession>A0A9P1GQE9</accession>
<comment type="caution">
    <text evidence="1">The sequence shown here is derived from an EMBL/GenBank/DDBJ whole genome shotgun (WGS) entry which is preliminary data.</text>
</comment>
<reference evidence="1" key="1">
    <citation type="submission" date="2022-10" db="EMBL/GenBank/DDBJ databases">
        <authorList>
            <person name="Chen Y."/>
            <person name="Dougan E. K."/>
            <person name="Chan C."/>
            <person name="Rhodes N."/>
            <person name="Thang M."/>
        </authorList>
    </citation>
    <scope>NUCLEOTIDE SEQUENCE</scope>
</reference>
<reference evidence="2" key="2">
    <citation type="submission" date="2024-04" db="EMBL/GenBank/DDBJ databases">
        <authorList>
            <person name="Chen Y."/>
            <person name="Shah S."/>
            <person name="Dougan E. K."/>
            <person name="Thang M."/>
            <person name="Chan C."/>
        </authorList>
    </citation>
    <scope>NUCLEOTIDE SEQUENCE [LARGE SCALE GENOMIC DNA]</scope>
</reference>
<gene>
    <name evidence="1" type="ORF">C1SCF055_LOCUS43645</name>
</gene>
<protein>
    <submittedName>
        <fullName evidence="1">Uncharacterized protein</fullName>
    </submittedName>
</protein>
<evidence type="ECO:0000313" key="1">
    <source>
        <dbReference type="EMBL" id="CAI4019125.1"/>
    </source>
</evidence>
<dbReference type="EMBL" id="CAMXCT020006733">
    <property type="protein sequence ID" value="CAL1172500.1"/>
    <property type="molecule type" value="Genomic_DNA"/>
</dbReference>
<evidence type="ECO:0000313" key="3">
    <source>
        <dbReference type="Proteomes" id="UP001152797"/>
    </source>
</evidence>
<keyword evidence="3" id="KW-1185">Reference proteome</keyword>
<sequence length="333" mass="37260">MPTLKRPASACLFGTAAKKRPASGSIKDVVGELQAGLGDEEGEADKGELVARDKQKAQKFHKMMSQGTLPEHIVHMFNVESKKAKEGQRAYQSKLINQLFSKGADGAFRLMTDRQEFQEYRAIFHRSIAKDKTEGLPRTLMLASHFHGNETLMKKAIDNGELVSKTDPVSKIEYLEFRKLSSAEIRGSEEGERVEGMKKISKEQAHIIADVMMKLKWKFQLTKAEEKALEDTNEVPDGIKKLATKAKEACERLLKDGSKLVSNSDFQKEVKEGYKILTNNITNLNNLLMFNELPDKALINKVSLDNFIGNIALDVDKYNGEIQAAKARAKTKS</sequence>
<dbReference type="Proteomes" id="UP001152797">
    <property type="component" value="Unassembled WGS sequence"/>
</dbReference>
<dbReference type="EMBL" id="CAMXCT010006733">
    <property type="protein sequence ID" value="CAI4019125.1"/>
    <property type="molecule type" value="Genomic_DNA"/>
</dbReference>